<protein>
    <recommendedName>
        <fullName evidence="4">O-antigen ligase domain-containing protein</fullName>
    </recommendedName>
</protein>
<keyword evidence="1" id="KW-0812">Transmembrane</keyword>
<feature type="transmembrane region" description="Helical" evidence="1">
    <location>
        <begin position="139"/>
        <end position="159"/>
    </location>
</feature>
<reference evidence="3" key="1">
    <citation type="submission" date="2018-01" db="EMBL/GenBank/DDBJ databases">
        <title>Rubneribacter badeniensis gen. nov., sp. nov., and Colonibacter rubneri, gen. nov., sp. nov., WGS of new members of the Eggerthellaceae.</title>
        <authorList>
            <person name="Danylec N."/>
            <person name="Stoll D.A."/>
            <person name="Doetsch A."/>
            <person name="Kulling S.E."/>
            <person name="Huch M."/>
        </authorList>
    </citation>
    <scope>NUCLEOTIDE SEQUENCE [LARGE SCALE GENOMIC DNA]</scope>
    <source>
        <strain evidence="3">ResAG-96</strain>
    </source>
</reference>
<dbReference type="EMBL" id="PPEK01000011">
    <property type="protein sequence ID" value="PNV67200.1"/>
    <property type="molecule type" value="Genomic_DNA"/>
</dbReference>
<feature type="transmembrane region" description="Helical" evidence="1">
    <location>
        <begin position="56"/>
        <end position="75"/>
    </location>
</feature>
<name>A0A2K2UAJ4_9ACTN</name>
<gene>
    <name evidence="2" type="ORF">C2L71_08930</name>
</gene>
<proteinExistence type="predicted"/>
<accession>A0A2K2UAJ4</accession>
<feature type="transmembrane region" description="Helical" evidence="1">
    <location>
        <begin position="29"/>
        <end position="50"/>
    </location>
</feature>
<feature type="transmembrane region" description="Helical" evidence="1">
    <location>
        <begin position="389"/>
        <end position="407"/>
    </location>
</feature>
<feature type="transmembrane region" description="Helical" evidence="1">
    <location>
        <begin position="298"/>
        <end position="319"/>
    </location>
</feature>
<keyword evidence="3" id="KW-1185">Reference proteome</keyword>
<keyword evidence="1" id="KW-0472">Membrane</keyword>
<feature type="transmembrane region" description="Helical" evidence="1">
    <location>
        <begin position="263"/>
        <end position="291"/>
    </location>
</feature>
<feature type="transmembrane region" description="Helical" evidence="1">
    <location>
        <begin position="84"/>
        <end position="106"/>
    </location>
</feature>
<evidence type="ECO:0008006" key="4">
    <source>
        <dbReference type="Google" id="ProtNLM"/>
    </source>
</evidence>
<feature type="transmembrane region" description="Helical" evidence="1">
    <location>
        <begin position="419"/>
        <end position="436"/>
    </location>
</feature>
<dbReference type="AlphaFoldDB" id="A0A2K2UAJ4"/>
<feature type="transmembrane region" description="Helical" evidence="1">
    <location>
        <begin position="233"/>
        <end position="251"/>
    </location>
</feature>
<evidence type="ECO:0000313" key="2">
    <source>
        <dbReference type="EMBL" id="PNV67200.1"/>
    </source>
</evidence>
<evidence type="ECO:0000256" key="1">
    <source>
        <dbReference type="SAM" id="Phobius"/>
    </source>
</evidence>
<evidence type="ECO:0000313" key="3">
    <source>
        <dbReference type="Proteomes" id="UP000236197"/>
    </source>
</evidence>
<dbReference type="Proteomes" id="UP000236197">
    <property type="component" value="Unassembled WGS sequence"/>
</dbReference>
<feature type="transmembrane region" description="Helical" evidence="1">
    <location>
        <begin position="6"/>
        <end position="22"/>
    </location>
</feature>
<organism evidence="2 3">
    <name type="scientific">Enteroscipio rubneri</name>
    <dbReference type="NCBI Taxonomy" id="2070686"/>
    <lineage>
        <taxon>Bacteria</taxon>
        <taxon>Bacillati</taxon>
        <taxon>Actinomycetota</taxon>
        <taxon>Coriobacteriia</taxon>
        <taxon>Eggerthellales</taxon>
        <taxon>Eggerthellaceae</taxon>
        <taxon>Enteroscipio</taxon>
    </lineage>
</organism>
<keyword evidence="1" id="KW-1133">Transmembrane helix</keyword>
<sequence length="502" mass="54929">MDFVSPFAIVFLVILALIFARSRKHTDFALALFAIVCIMDMNMISAPLVTISGQEISCSDIVLVLFVLFALSAAARDRVALNKLALLTALVLVIVFIGSLLFNFFFPYGKAIIASGTSWDMFVLGWATQSAQVIGERNLLVLARYTLFAFSGVLAVSLFKGDDFIRVGRWAVTVGKLHICYALFELFTKAFFGSNIASQLTSLLFADSHVYTTYIMRDSLVALWGLTREPSHFVLALGFFVIVFLLLKVSGRAPSEKMVWPALAVGLMCVSAASSTVVLLPILALFALALFQIKRRGFVRWLPICIVLVVLAAGVYVFAGTELGQSLPYFEKAHGVFVSIESAFRGDYFALRATMGSPRLISVVESIRTWAGAPLLGIGVGSINPFSGVFAQLANTGIVGFAAWLVYLRSLQGRAPARFSYLMLVFVVAGTMLFLGQEGSMYSFALLLIAPLSSYCLRSACINRNELEKRGTSKRLRPKSPKREKCSFDVELVHTASAAPRR</sequence>
<comment type="caution">
    <text evidence="2">The sequence shown here is derived from an EMBL/GenBank/DDBJ whole genome shotgun (WGS) entry which is preliminary data.</text>
</comment>
<feature type="transmembrane region" description="Helical" evidence="1">
    <location>
        <begin position="442"/>
        <end position="461"/>
    </location>
</feature>